<reference evidence="4 5" key="1">
    <citation type="journal article" date="2009" name="BMC Evol. Biol.">
        <title>Genomic taxonomy of Vibrios.</title>
        <authorList>
            <person name="Thompson C.C."/>
            <person name="Vicente A.C."/>
            <person name="Souza R.C."/>
            <person name="Vasconcelos A.T."/>
            <person name="Vesth T."/>
            <person name="Alves N.Jr."/>
            <person name="Ussery D.W."/>
            <person name="Iida T."/>
            <person name="Thompson F.L."/>
        </authorList>
    </citation>
    <scope>NUCLEOTIDE SEQUENCE [LARGE SCALE GENOMIC DNA]</scope>
    <source>
        <strain evidence="4 5">VM603</strain>
    </source>
</reference>
<dbReference type="Proteomes" id="UP000004827">
    <property type="component" value="Unassembled WGS sequence"/>
</dbReference>
<dbReference type="PANTHER" id="PTHR44591:SF25">
    <property type="entry name" value="CHEMOTAXIS TWO-COMPONENT RESPONSE REGULATOR"/>
    <property type="match status" value="1"/>
</dbReference>
<sequence>MESQRIALIEDDDIVRQATGQWLQLAGFDVEMFADGTSALAAIEQQSFAAVVSDVRLPDTDGLSLLVALKNVQPLTPVILITGHGDVDMAVKALH</sequence>
<dbReference type="EMBL" id="ACYU01000039">
    <property type="protein sequence ID" value="EEW07647.1"/>
    <property type="molecule type" value="Genomic_DNA"/>
</dbReference>
<evidence type="ECO:0000259" key="3">
    <source>
        <dbReference type="PROSITE" id="PS50110"/>
    </source>
</evidence>
<dbReference type="AlphaFoldDB" id="D2YC10"/>
<accession>D2YC10</accession>
<evidence type="ECO:0000313" key="4">
    <source>
        <dbReference type="EMBL" id="EEW07647.1"/>
    </source>
</evidence>
<evidence type="ECO:0000313" key="5">
    <source>
        <dbReference type="Proteomes" id="UP000004827"/>
    </source>
</evidence>
<feature type="domain" description="Response regulatory" evidence="3">
    <location>
        <begin position="5"/>
        <end position="95"/>
    </location>
</feature>
<dbReference type="Gene3D" id="3.40.50.2300">
    <property type="match status" value="1"/>
</dbReference>
<organism evidence="4 5">
    <name type="scientific">Vibrio mimicus VM603</name>
    <dbReference type="NCBI Taxonomy" id="671074"/>
    <lineage>
        <taxon>Bacteria</taxon>
        <taxon>Pseudomonadati</taxon>
        <taxon>Pseudomonadota</taxon>
        <taxon>Gammaproteobacteria</taxon>
        <taxon>Vibrionales</taxon>
        <taxon>Vibrionaceae</taxon>
        <taxon>Vibrio</taxon>
    </lineage>
</organism>
<dbReference type="SMART" id="SM00448">
    <property type="entry name" value="REC"/>
    <property type="match status" value="1"/>
</dbReference>
<proteinExistence type="predicted"/>
<dbReference type="PANTHER" id="PTHR44591">
    <property type="entry name" value="STRESS RESPONSE REGULATOR PROTEIN 1"/>
    <property type="match status" value="1"/>
</dbReference>
<gene>
    <name evidence="4" type="ORF">VMB_10570</name>
</gene>
<dbReference type="InterPro" id="IPR001789">
    <property type="entry name" value="Sig_transdc_resp-reg_receiver"/>
</dbReference>
<name>D2YC10_VIBMI</name>
<keyword evidence="1 2" id="KW-0597">Phosphoprotein</keyword>
<dbReference type="GO" id="GO:0000160">
    <property type="term" value="P:phosphorelay signal transduction system"/>
    <property type="evidence" value="ECO:0007669"/>
    <property type="project" value="InterPro"/>
</dbReference>
<protein>
    <recommendedName>
        <fullName evidence="3">Response regulatory domain-containing protein</fullName>
    </recommendedName>
</protein>
<evidence type="ECO:0000256" key="2">
    <source>
        <dbReference type="PROSITE-ProRule" id="PRU00169"/>
    </source>
</evidence>
<dbReference type="Pfam" id="PF00072">
    <property type="entry name" value="Response_reg"/>
    <property type="match status" value="1"/>
</dbReference>
<dbReference type="SUPFAM" id="SSF52172">
    <property type="entry name" value="CheY-like"/>
    <property type="match status" value="1"/>
</dbReference>
<evidence type="ECO:0000256" key="1">
    <source>
        <dbReference type="ARBA" id="ARBA00022553"/>
    </source>
</evidence>
<dbReference type="InterPro" id="IPR050595">
    <property type="entry name" value="Bact_response_regulator"/>
</dbReference>
<dbReference type="PROSITE" id="PS50110">
    <property type="entry name" value="RESPONSE_REGULATORY"/>
    <property type="match status" value="1"/>
</dbReference>
<dbReference type="InterPro" id="IPR011006">
    <property type="entry name" value="CheY-like_superfamily"/>
</dbReference>
<comment type="caution">
    <text evidence="4">The sequence shown here is derived from an EMBL/GenBank/DDBJ whole genome shotgun (WGS) entry which is preliminary data.</text>
</comment>
<feature type="modified residue" description="4-aspartylphosphate" evidence="2">
    <location>
        <position position="54"/>
    </location>
</feature>